<feature type="compositionally biased region" description="Basic and acidic residues" evidence="1">
    <location>
        <begin position="38"/>
        <end position="48"/>
    </location>
</feature>
<dbReference type="Proteomes" id="UP000279259">
    <property type="component" value="Unassembled WGS sequence"/>
</dbReference>
<feature type="region of interest" description="Disordered" evidence="1">
    <location>
        <begin position="155"/>
        <end position="212"/>
    </location>
</feature>
<accession>A0A427Y2Z6</accession>
<evidence type="ECO:0000313" key="3">
    <source>
        <dbReference type="Proteomes" id="UP000279259"/>
    </source>
</evidence>
<name>A0A427Y2Z6_9TREE</name>
<protein>
    <recommendedName>
        <fullName evidence="4">Zn(2)-C6 fungal-type domain-containing protein</fullName>
    </recommendedName>
</protein>
<organism evidence="2 3">
    <name type="scientific">Saitozyma podzolica</name>
    <dbReference type="NCBI Taxonomy" id="1890683"/>
    <lineage>
        <taxon>Eukaryota</taxon>
        <taxon>Fungi</taxon>
        <taxon>Dikarya</taxon>
        <taxon>Basidiomycota</taxon>
        <taxon>Agaricomycotina</taxon>
        <taxon>Tremellomycetes</taxon>
        <taxon>Tremellales</taxon>
        <taxon>Trimorphomycetaceae</taxon>
        <taxon>Saitozyma</taxon>
    </lineage>
</organism>
<dbReference type="GO" id="GO:0000981">
    <property type="term" value="F:DNA-binding transcription factor activity, RNA polymerase II-specific"/>
    <property type="evidence" value="ECO:0007669"/>
    <property type="project" value="InterPro"/>
</dbReference>
<sequence>MSALVEAPHIYSPQSSRPSESIAKSGSASTSNFSGKRPRNEGLADGRPPKRRSSKACQSCRAAKTKCEVDQADLPVEDVLWHRYRAYSQPSAAGEWQEPENVIPRLFYSYASHSSREQYATLSSSLLFMKPQRHGPARSCRNGYYPSIKPSRLNKDDNLYGFNGGDIRDGSPSSSYSNREYESLAGSPSSSYMNEASPQAKISPLSTHGRSDATRPVNLASVLSMEGSNDETLPSIPNQASVRITPLNPHKLMMSMDDWGHLAPTPADEEAPGRGGRTVFDMQGSCGDERWRIAGVPGAYDTGTTSRSSVHEGFPPEDVALLEKWTAVALQETVMERSRFCEHGFHRSKRDVAQGLDPLQRDILSEARAKSLFDACVDAALRLHEHTEKLNVPVYSTGARSIDIIQAQIRDVHRRLEEAGTRLQAELDVEIKLIRDFTEQWIQNWCPRHRDRRINWHLIHDALICELLLSVRIARKRGGSSDTPEHPNHLLRLLIKIFKEALRMPHATHMTHRASIFPFVAAIILKLSDRQDLVLRLALRMAGEPCKAMSQLSFAMQTRCWPCCGARPPPRSRADRETTQALPNNLGETLEVSFSHVEEPPRSSTERTCDCEGQARFDWNVPVSEPTYSVGQRLTRYTNEQNDLGNPFDFNGDFDFPYTADPNATQVTAQVPVLQPYLSDDFNALMGPGIGLDLETSAQSHIPRQIENTHFIDAFWFDMPTDGADPNRNRSQAPFQGSPSGFDAFSSINTGSSLRALLAPPDNNAYNISFFTLSNGS</sequence>
<dbReference type="CDD" id="cd00067">
    <property type="entry name" value="GAL4"/>
    <property type="match status" value="1"/>
</dbReference>
<dbReference type="OrthoDB" id="3163292at2759"/>
<comment type="caution">
    <text evidence="2">The sequence shown here is derived from an EMBL/GenBank/DDBJ whole genome shotgun (WGS) entry which is preliminary data.</text>
</comment>
<reference evidence="2 3" key="1">
    <citation type="submission" date="2018-11" db="EMBL/GenBank/DDBJ databases">
        <title>Genome sequence of Saitozyma podzolica DSM 27192.</title>
        <authorList>
            <person name="Aliyu H."/>
            <person name="Gorte O."/>
            <person name="Ochsenreither K."/>
        </authorList>
    </citation>
    <scope>NUCLEOTIDE SEQUENCE [LARGE SCALE GENOMIC DNA]</scope>
    <source>
        <strain evidence="2 3">DSM 27192</strain>
    </source>
</reference>
<evidence type="ECO:0000313" key="2">
    <source>
        <dbReference type="EMBL" id="RSH85516.1"/>
    </source>
</evidence>
<evidence type="ECO:0000256" key="1">
    <source>
        <dbReference type="SAM" id="MobiDB-lite"/>
    </source>
</evidence>
<dbReference type="AlphaFoldDB" id="A0A427Y2Z6"/>
<dbReference type="GO" id="GO:0008270">
    <property type="term" value="F:zinc ion binding"/>
    <property type="evidence" value="ECO:0007669"/>
    <property type="project" value="InterPro"/>
</dbReference>
<proteinExistence type="predicted"/>
<dbReference type="EMBL" id="RSCD01000020">
    <property type="protein sequence ID" value="RSH85516.1"/>
    <property type="molecule type" value="Genomic_DNA"/>
</dbReference>
<gene>
    <name evidence="2" type="ORF">EHS25_004912</name>
</gene>
<dbReference type="CDD" id="cd12148">
    <property type="entry name" value="fungal_TF_MHR"/>
    <property type="match status" value="1"/>
</dbReference>
<feature type="region of interest" description="Disordered" evidence="1">
    <location>
        <begin position="1"/>
        <end position="57"/>
    </location>
</feature>
<evidence type="ECO:0008006" key="4">
    <source>
        <dbReference type="Google" id="ProtNLM"/>
    </source>
</evidence>
<keyword evidence="3" id="KW-1185">Reference proteome</keyword>
<feature type="compositionally biased region" description="Polar residues" evidence="1">
    <location>
        <begin position="12"/>
        <end position="34"/>
    </location>
</feature>
<feature type="compositionally biased region" description="Polar residues" evidence="1">
    <location>
        <begin position="186"/>
        <end position="197"/>
    </location>
</feature>
<dbReference type="InterPro" id="IPR001138">
    <property type="entry name" value="Zn2Cys6_DnaBD"/>
</dbReference>